<reference evidence="2 3" key="1">
    <citation type="submission" date="2024-11" db="EMBL/GenBank/DDBJ databases">
        <title>Chromosome-level genome assembly of the freshwater bivalve Anodonta woodiana.</title>
        <authorList>
            <person name="Chen X."/>
        </authorList>
    </citation>
    <scope>NUCLEOTIDE SEQUENCE [LARGE SCALE GENOMIC DNA]</scope>
    <source>
        <strain evidence="2">MN2024</strain>
        <tissue evidence="2">Gills</tissue>
    </source>
</reference>
<feature type="region of interest" description="Disordered" evidence="1">
    <location>
        <begin position="1"/>
        <end position="24"/>
    </location>
</feature>
<organism evidence="2 3">
    <name type="scientific">Sinanodonta woodiana</name>
    <name type="common">Chinese pond mussel</name>
    <name type="synonym">Anodonta woodiana</name>
    <dbReference type="NCBI Taxonomy" id="1069815"/>
    <lineage>
        <taxon>Eukaryota</taxon>
        <taxon>Metazoa</taxon>
        <taxon>Spiralia</taxon>
        <taxon>Lophotrochozoa</taxon>
        <taxon>Mollusca</taxon>
        <taxon>Bivalvia</taxon>
        <taxon>Autobranchia</taxon>
        <taxon>Heteroconchia</taxon>
        <taxon>Palaeoheterodonta</taxon>
        <taxon>Unionida</taxon>
        <taxon>Unionoidea</taxon>
        <taxon>Unionidae</taxon>
        <taxon>Unioninae</taxon>
        <taxon>Sinanodonta</taxon>
    </lineage>
</organism>
<gene>
    <name evidence="2" type="ORF">ACJMK2_042402</name>
</gene>
<feature type="region of interest" description="Disordered" evidence="1">
    <location>
        <begin position="37"/>
        <end position="104"/>
    </location>
</feature>
<feature type="compositionally biased region" description="Polar residues" evidence="1">
    <location>
        <begin position="1"/>
        <end position="19"/>
    </location>
</feature>
<protein>
    <submittedName>
        <fullName evidence="2">Uncharacterized protein</fullName>
    </submittedName>
</protein>
<accession>A0ABD3W783</accession>
<feature type="compositionally biased region" description="Polar residues" evidence="1">
    <location>
        <begin position="67"/>
        <end position="79"/>
    </location>
</feature>
<proteinExistence type="predicted"/>
<keyword evidence="3" id="KW-1185">Reference proteome</keyword>
<dbReference type="Proteomes" id="UP001634394">
    <property type="component" value="Unassembled WGS sequence"/>
</dbReference>
<evidence type="ECO:0000256" key="1">
    <source>
        <dbReference type="SAM" id="MobiDB-lite"/>
    </source>
</evidence>
<feature type="compositionally biased region" description="Polar residues" evidence="1">
    <location>
        <begin position="291"/>
        <end position="305"/>
    </location>
</feature>
<comment type="caution">
    <text evidence="2">The sequence shown here is derived from an EMBL/GenBank/DDBJ whole genome shotgun (WGS) entry which is preliminary data.</text>
</comment>
<feature type="region of interest" description="Disordered" evidence="1">
    <location>
        <begin position="268"/>
        <end position="323"/>
    </location>
</feature>
<evidence type="ECO:0000313" key="2">
    <source>
        <dbReference type="EMBL" id="KAL3869765.1"/>
    </source>
</evidence>
<dbReference type="AlphaFoldDB" id="A0ABD3W783"/>
<evidence type="ECO:0000313" key="3">
    <source>
        <dbReference type="Proteomes" id="UP001634394"/>
    </source>
</evidence>
<name>A0ABD3W783_SINWO</name>
<feature type="compositionally biased region" description="Polar residues" evidence="1">
    <location>
        <begin position="312"/>
        <end position="323"/>
    </location>
</feature>
<sequence length="454" mass="49873">MDQDQPFNCDQVTIKTPQPSRGRFAKEEIVGKVLHINSALSSSSSSSSSYTRSGGHEFGSEKRETPFSRSFVSEMTLSLQPHRRENPTRPSSSPSAPSGIWTDDVRRSSTGCENFVENNETLQNGSWSTCYDPIRSDCTKSIEGVSLRVYPYSSVNSTPYCPSGKKGLFESSSIGQKRCASTDMNPSLPHKKVSLNLYGPMGIPVKRLSNFSEKPLPSSRNYQSGLKDVSTNRLHSFLSESACPVSRDSSFEQIDTSKDEGLLAVSEMMPPNRNTPFERKDLSTNKESSTRSETPCPQGKNTTSRFGDVIGTGTSSGPQNLISNRVSTTLTEKPLLGSQSTPSRSKGSFTSRFFQLDSVKMITSLKTPSSVTVRRNGQVTKCIEGMRTYASMSSMGHQTLDVQTEEDDINITHVRSVPSINNTADPDKLDISNDVQVIISLHIEYHAKTIIQSI</sequence>
<dbReference type="EMBL" id="JBJQND010000008">
    <property type="protein sequence ID" value="KAL3869765.1"/>
    <property type="molecule type" value="Genomic_DNA"/>
</dbReference>
<feature type="compositionally biased region" description="Basic and acidic residues" evidence="1">
    <location>
        <begin position="276"/>
        <end position="290"/>
    </location>
</feature>
<feature type="compositionally biased region" description="Basic and acidic residues" evidence="1">
    <location>
        <begin position="54"/>
        <end position="66"/>
    </location>
</feature>